<name>A0A8S1FCT9_9PELO</name>
<dbReference type="OrthoDB" id="5874636at2759"/>
<proteinExistence type="predicted"/>
<comment type="caution">
    <text evidence="3">The sequence shown here is derived from an EMBL/GenBank/DDBJ whole genome shotgun (WGS) entry which is preliminary data.</text>
</comment>
<evidence type="ECO:0000256" key="1">
    <source>
        <dbReference type="SAM" id="MobiDB-lite"/>
    </source>
</evidence>
<dbReference type="EMBL" id="CADEPM010000010">
    <property type="protein sequence ID" value="CAB3410244.1"/>
    <property type="molecule type" value="Genomic_DNA"/>
</dbReference>
<accession>A0A8S1FCT9</accession>
<feature type="compositionally biased region" description="Acidic residues" evidence="1">
    <location>
        <begin position="188"/>
        <end position="200"/>
    </location>
</feature>
<evidence type="ECO:0000259" key="2">
    <source>
        <dbReference type="PROSITE" id="PS00028"/>
    </source>
</evidence>
<feature type="domain" description="C2H2-type" evidence="2">
    <location>
        <begin position="277"/>
        <end position="297"/>
    </location>
</feature>
<feature type="compositionally biased region" description="Low complexity" evidence="1">
    <location>
        <begin position="715"/>
        <end position="748"/>
    </location>
</feature>
<evidence type="ECO:0000313" key="4">
    <source>
        <dbReference type="Proteomes" id="UP000494206"/>
    </source>
</evidence>
<protein>
    <recommendedName>
        <fullName evidence="2">C2H2-type domain-containing protein</fullName>
    </recommendedName>
</protein>
<gene>
    <name evidence="3" type="ORF">CBOVIS_LOCUS11798</name>
</gene>
<dbReference type="InterPro" id="IPR052797">
    <property type="entry name" value="RegFact_GeneExpr_CellDeath"/>
</dbReference>
<feature type="compositionally biased region" description="Basic and acidic residues" evidence="1">
    <location>
        <begin position="216"/>
        <end position="239"/>
    </location>
</feature>
<feature type="compositionally biased region" description="Basic and acidic residues" evidence="1">
    <location>
        <begin position="613"/>
        <end position="625"/>
    </location>
</feature>
<dbReference type="AlphaFoldDB" id="A0A8S1FCT9"/>
<feature type="region of interest" description="Disordered" evidence="1">
    <location>
        <begin position="555"/>
        <end position="786"/>
    </location>
</feature>
<dbReference type="InterPro" id="IPR013087">
    <property type="entry name" value="Znf_C2H2_type"/>
</dbReference>
<feature type="region of interest" description="Disordered" evidence="1">
    <location>
        <begin position="140"/>
        <end position="165"/>
    </location>
</feature>
<feature type="region of interest" description="Disordered" evidence="1">
    <location>
        <begin position="799"/>
        <end position="823"/>
    </location>
</feature>
<organism evidence="3 4">
    <name type="scientific">Caenorhabditis bovis</name>
    <dbReference type="NCBI Taxonomy" id="2654633"/>
    <lineage>
        <taxon>Eukaryota</taxon>
        <taxon>Metazoa</taxon>
        <taxon>Ecdysozoa</taxon>
        <taxon>Nematoda</taxon>
        <taxon>Chromadorea</taxon>
        <taxon>Rhabditida</taxon>
        <taxon>Rhabditina</taxon>
        <taxon>Rhabditomorpha</taxon>
        <taxon>Rhabditoidea</taxon>
        <taxon>Rhabditidae</taxon>
        <taxon>Peloderinae</taxon>
        <taxon>Caenorhabditis</taxon>
    </lineage>
</organism>
<feature type="compositionally biased region" description="Basic residues" evidence="1">
    <location>
        <begin position="669"/>
        <end position="679"/>
    </location>
</feature>
<feature type="compositionally biased region" description="Polar residues" evidence="1">
    <location>
        <begin position="555"/>
        <end position="564"/>
    </location>
</feature>
<reference evidence="3 4" key="1">
    <citation type="submission" date="2020-04" db="EMBL/GenBank/DDBJ databases">
        <authorList>
            <person name="Laetsch R D."/>
            <person name="Stevens L."/>
            <person name="Kumar S."/>
            <person name="Blaxter L. M."/>
        </authorList>
    </citation>
    <scope>NUCLEOTIDE SEQUENCE [LARGE SCALE GENOMIC DNA]</scope>
</reference>
<keyword evidence="4" id="KW-1185">Reference proteome</keyword>
<feature type="compositionally biased region" description="Acidic residues" evidence="1">
    <location>
        <begin position="588"/>
        <end position="606"/>
    </location>
</feature>
<dbReference type="PANTHER" id="PTHR33936">
    <property type="entry name" value="PROTEIN CBG17840"/>
    <property type="match status" value="1"/>
</dbReference>
<dbReference type="PANTHER" id="PTHR33936:SF25">
    <property type="entry name" value="C2H2-TYPE DOMAIN-CONTAINING PROTEIN"/>
    <property type="match status" value="1"/>
</dbReference>
<dbReference type="Proteomes" id="UP000494206">
    <property type="component" value="Unassembled WGS sequence"/>
</dbReference>
<sequence length="823" mass="93073">MAHREYIESHDLDEIEVASPEYTYGYAELSHLALDHPHAMVDEEIDDRLIESNIFDLVADINAIDPAQRVVTQSIFEARDPGMRVYSPPLITARKGQKVTKNVPLKYDIQEFLKLSREEGIDPTTEPRYRECSKMRSLPWERNFPSSSRNSKPLGEESDVDSDRGIIECKSSLQMSRDSTNDILNDQEHDEEDDEEDEEFAKESLKEPTKSSSEGDEGHRENSMEKDAETPAEKNEKTTGESGDGLDGANGTDADLNKIRESIAARQGELPTETMICSKCNVCFRTKTVFAKHVSLHSEPLVQLKAPHGLRAQLLCPIMNCNIKCDCLPTIIEHCRYHHSVENLLFDFIEFSDMAQFRKWREEMELLTVSKFRRSSGKQNTFGKSIYFNCHHSGPTQQGKDNRNLRQRASKKLGRTCTAFFHLRETADGKVALRGCLRHLGHEQNVRCIPLPENTKTEIARMILQGMHERDIVDVLRERSTIYERQHYVQPYEVRNVHAKLSKNNYTLPMPIKSPTGSRYLSLDNQPLRNIYPRGYRKNDIDPGRLLTSYDYSNNFARDVSSSPEPERVRNKSQIMEQLDTDPRDQESSDEPEIIEVDDSPDEEEMQTIRRKLNAENREADDKLKAAPFETPSKARDISTAINEMEGDASEEQPKAISQETARRVAPGRPRKTVPRKRNAFPSLHKSTIENSLMPPAPPTTPVNSAPTTPPPSPKTSLASAALAVTATTVDAGESPAQPSSPSTSKATTPKRRAKRPMIRIKLDTMPTTKMRNKILSPPSGSGVTIQSVRQTRRLTQLQASLQKNERNRTTRINEGASTSKKN</sequence>
<feature type="compositionally biased region" description="Polar residues" evidence="1">
    <location>
        <begin position="811"/>
        <end position="823"/>
    </location>
</feature>
<dbReference type="SMART" id="SM00355">
    <property type="entry name" value="ZnF_C2H2"/>
    <property type="match status" value="2"/>
</dbReference>
<feature type="region of interest" description="Disordered" evidence="1">
    <location>
        <begin position="187"/>
        <end position="253"/>
    </location>
</feature>
<dbReference type="PROSITE" id="PS00028">
    <property type="entry name" value="ZINC_FINGER_C2H2_1"/>
    <property type="match status" value="1"/>
</dbReference>
<feature type="compositionally biased region" description="Basic residues" evidence="1">
    <location>
        <begin position="749"/>
        <end position="759"/>
    </location>
</feature>
<evidence type="ECO:0000313" key="3">
    <source>
        <dbReference type="EMBL" id="CAB3410244.1"/>
    </source>
</evidence>